<evidence type="ECO:0000256" key="1">
    <source>
        <dbReference type="ARBA" id="ARBA00004141"/>
    </source>
</evidence>
<feature type="transmembrane region" description="Helical" evidence="6">
    <location>
        <begin position="112"/>
        <end position="134"/>
    </location>
</feature>
<feature type="domain" description="EamA" evidence="7">
    <location>
        <begin position="170"/>
        <end position="300"/>
    </location>
</feature>
<dbReference type="EMBL" id="BAAAUX010000020">
    <property type="protein sequence ID" value="GAA2808961.1"/>
    <property type="molecule type" value="Genomic_DNA"/>
</dbReference>
<comment type="subcellular location">
    <subcellularLocation>
        <location evidence="1">Membrane</location>
        <topology evidence="1">Multi-pass membrane protein</topology>
    </subcellularLocation>
</comment>
<feature type="transmembrane region" description="Helical" evidence="6">
    <location>
        <begin position="230"/>
        <end position="249"/>
    </location>
</feature>
<keyword evidence="3 6" id="KW-0812">Transmembrane</keyword>
<comment type="caution">
    <text evidence="8">The sequence shown here is derived from an EMBL/GenBank/DDBJ whole genome shotgun (WGS) entry which is preliminary data.</text>
</comment>
<reference evidence="8 9" key="1">
    <citation type="journal article" date="2019" name="Int. J. Syst. Evol. Microbiol.">
        <title>The Global Catalogue of Microorganisms (GCM) 10K type strain sequencing project: providing services to taxonomists for standard genome sequencing and annotation.</title>
        <authorList>
            <consortium name="The Broad Institute Genomics Platform"/>
            <consortium name="The Broad Institute Genome Sequencing Center for Infectious Disease"/>
            <person name="Wu L."/>
            <person name="Ma J."/>
        </authorList>
    </citation>
    <scope>NUCLEOTIDE SEQUENCE [LARGE SCALE GENOMIC DNA]</scope>
    <source>
        <strain evidence="8 9">JCM 9383</strain>
    </source>
</reference>
<dbReference type="PANTHER" id="PTHR32322">
    <property type="entry name" value="INNER MEMBRANE TRANSPORTER"/>
    <property type="match status" value="1"/>
</dbReference>
<dbReference type="PANTHER" id="PTHR32322:SF2">
    <property type="entry name" value="EAMA DOMAIN-CONTAINING PROTEIN"/>
    <property type="match status" value="1"/>
</dbReference>
<proteinExistence type="inferred from homology"/>
<evidence type="ECO:0000313" key="9">
    <source>
        <dbReference type="Proteomes" id="UP001500979"/>
    </source>
</evidence>
<feature type="transmembrane region" description="Helical" evidence="6">
    <location>
        <begin position="285"/>
        <end position="305"/>
    </location>
</feature>
<dbReference type="InterPro" id="IPR037185">
    <property type="entry name" value="EmrE-like"/>
</dbReference>
<feature type="domain" description="EamA" evidence="7">
    <location>
        <begin position="26"/>
        <end position="156"/>
    </location>
</feature>
<dbReference type="SUPFAM" id="SSF103481">
    <property type="entry name" value="Multidrug resistance efflux transporter EmrE"/>
    <property type="match status" value="2"/>
</dbReference>
<feature type="transmembrane region" description="Helical" evidence="6">
    <location>
        <begin position="143"/>
        <end position="163"/>
    </location>
</feature>
<evidence type="ECO:0000256" key="5">
    <source>
        <dbReference type="ARBA" id="ARBA00023136"/>
    </source>
</evidence>
<feature type="transmembrane region" description="Helical" evidence="6">
    <location>
        <begin position="169"/>
        <end position="187"/>
    </location>
</feature>
<gene>
    <name evidence="8" type="ORF">GCM10010470_50260</name>
</gene>
<dbReference type="InterPro" id="IPR000620">
    <property type="entry name" value="EamA_dom"/>
</dbReference>
<evidence type="ECO:0000256" key="4">
    <source>
        <dbReference type="ARBA" id="ARBA00022989"/>
    </source>
</evidence>
<feature type="transmembrane region" description="Helical" evidence="6">
    <location>
        <begin position="199"/>
        <end position="218"/>
    </location>
</feature>
<name>A0ABN3VIN8_9PSEU</name>
<feature type="transmembrane region" description="Helical" evidence="6">
    <location>
        <begin position="49"/>
        <end position="71"/>
    </location>
</feature>
<evidence type="ECO:0000256" key="6">
    <source>
        <dbReference type="SAM" id="Phobius"/>
    </source>
</evidence>
<sequence>MKQRYGSAATTAKPATTAKMGGTLPIGLAAGVVFASASGYPVGSLGVAAASPFLLTAVRIAVAAAILAAIAVATHARWPKGRLLVHCMVVGILGQCVHFAGLYAGLAAGVPAAVSALVFGLHPVVTAALTAGLLGERFRWPRVLGLCLGIAAVVIALAGRLIAAGTLDAGSLLTLIGLLGLAGSAVYQQRFCAGVDLRAASAVQLSTAVPPLVVLAVLERGTVTDWSTAALVVLWLVVVNSIAGTSFILHSVARAGAARTSTVFCLVPAAAALMAWPVAGQIPSAGAIAGLVLGFFATLLGVGYFQRTPQDPVRDYPSLSSTSK</sequence>
<evidence type="ECO:0000313" key="8">
    <source>
        <dbReference type="EMBL" id="GAA2808961.1"/>
    </source>
</evidence>
<feature type="transmembrane region" description="Helical" evidence="6">
    <location>
        <begin position="83"/>
        <end position="106"/>
    </location>
</feature>
<organism evidence="8 9">
    <name type="scientific">Saccharopolyspora taberi</name>
    <dbReference type="NCBI Taxonomy" id="60895"/>
    <lineage>
        <taxon>Bacteria</taxon>
        <taxon>Bacillati</taxon>
        <taxon>Actinomycetota</taxon>
        <taxon>Actinomycetes</taxon>
        <taxon>Pseudonocardiales</taxon>
        <taxon>Pseudonocardiaceae</taxon>
        <taxon>Saccharopolyspora</taxon>
    </lineage>
</organism>
<accession>A0ABN3VIN8</accession>
<dbReference type="Pfam" id="PF00892">
    <property type="entry name" value="EamA"/>
    <property type="match status" value="2"/>
</dbReference>
<feature type="transmembrane region" description="Helical" evidence="6">
    <location>
        <begin position="261"/>
        <end position="279"/>
    </location>
</feature>
<keyword evidence="4 6" id="KW-1133">Transmembrane helix</keyword>
<evidence type="ECO:0000256" key="2">
    <source>
        <dbReference type="ARBA" id="ARBA00007362"/>
    </source>
</evidence>
<dbReference type="Proteomes" id="UP001500979">
    <property type="component" value="Unassembled WGS sequence"/>
</dbReference>
<dbReference type="InterPro" id="IPR050638">
    <property type="entry name" value="AA-Vitamin_Transporters"/>
</dbReference>
<keyword evidence="5 6" id="KW-0472">Membrane</keyword>
<protein>
    <submittedName>
        <fullName evidence="8">DMT family transporter</fullName>
    </submittedName>
</protein>
<evidence type="ECO:0000256" key="3">
    <source>
        <dbReference type="ARBA" id="ARBA00022692"/>
    </source>
</evidence>
<evidence type="ECO:0000259" key="7">
    <source>
        <dbReference type="Pfam" id="PF00892"/>
    </source>
</evidence>
<keyword evidence="9" id="KW-1185">Reference proteome</keyword>
<comment type="similarity">
    <text evidence="2">Belongs to the EamA transporter family.</text>
</comment>